<dbReference type="Pfam" id="PF03454">
    <property type="entry name" value="MoeA_C"/>
    <property type="match status" value="1"/>
</dbReference>
<accession>A0ABT7SY55</accession>
<dbReference type="CDD" id="cd00887">
    <property type="entry name" value="MoeA"/>
    <property type="match status" value="1"/>
</dbReference>
<dbReference type="InterPro" id="IPR005111">
    <property type="entry name" value="MoeA_C_domain_IV"/>
</dbReference>
<keyword evidence="6" id="KW-0460">Magnesium</keyword>
<evidence type="ECO:0000313" key="8">
    <source>
        <dbReference type="EMBL" id="MDM7860459.1"/>
    </source>
</evidence>
<organism evidence="8 9">
    <name type="scientific">Alteromonas arenosi</name>
    <dbReference type="NCBI Taxonomy" id="3055817"/>
    <lineage>
        <taxon>Bacteria</taxon>
        <taxon>Pseudomonadati</taxon>
        <taxon>Pseudomonadota</taxon>
        <taxon>Gammaproteobacteria</taxon>
        <taxon>Alteromonadales</taxon>
        <taxon>Alteromonadaceae</taxon>
        <taxon>Alteromonas/Salinimonas group</taxon>
        <taxon>Alteromonas</taxon>
    </lineage>
</organism>
<keyword evidence="9" id="KW-1185">Reference proteome</keyword>
<proteinExistence type="inferred from homology"/>
<evidence type="ECO:0000256" key="6">
    <source>
        <dbReference type="RuleBase" id="RU365090"/>
    </source>
</evidence>
<dbReference type="InterPro" id="IPR036425">
    <property type="entry name" value="MoaB/Mog-like_dom_sf"/>
</dbReference>
<comment type="caution">
    <text evidence="8">The sequence shown here is derived from an EMBL/GenBank/DDBJ whole genome shotgun (WGS) entry which is preliminary data.</text>
</comment>
<evidence type="ECO:0000256" key="2">
    <source>
        <dbReference type="ARBA" id="ARBA00005046"/>
    </source>
</evidence>
<gene>
    <name evidence="8" type="primary">moeA</name>
    <name evidence="8" type="ORF">QTP81_07610</name>
</gene>
<dbReference type="InterPro" id="IPR036135">
    <property type="entry name" value="MoeA_linker/N_sf"/>
</dbReference>
<keyword evidence="6 8" id="KW-0808">Transferase</keyword>
<dbReference type="Pfam" id="PF03453">
    <property type="entry name" value="MoeA_N"/>
    <property type="match status" value="1"/>
</dbReference>
<dbReference type="NCBIfam" id="NF045515">
    <property type="entry name" value="Glp_gephyrin"/>
    <property type="match status" value="1"/>
</dbReference>
<dbReference type="SUPFAM" id="SSF53218">
    <property type="entry name" value="Molybdenum cofactor biosynthesis proteins"/>
    <property type="match status" value="1"/>
</dbReference>
<comment type="function">
    <text evidence="1 6">Catalyzes the insertion of molybdate into adenylated molybdopterin with the concomitant release of AMP.</text>
</comment>
<dbReference type="SMART" id="SM00852">
    <property type="entry name" value="MoCF_biosynth"/>
    <property type="match status" value="1"/>
</dbReference>
<dbReference type="PROSITE" id="PS01079">
    <property type="entry name" value="MOCF_BIOSYNTHESIS_2"/>
    <property type="match status" value="1"/>
</dbReference>
<dbReference type="Pfam" id="PF00994">
    <property type="entry name" value="MoCF_biosynth"/>
    <property type="match status" value="1"/>
</dbReference>
<name>A0ABT7SY55_9ALTE</name>
<comment type="catalytic activity">
    <reaction evidence="5">
        <text>adenylyl-molybdopterin + molybdate = Mo-molybdopterin + AMP + H(+)</text>
        <dbReference type="Rhea" id="RHEA:35047"/>
        <dbReference type="ChEBI" id="CHEBI:15378"/>
        <dbReference type="ChEBI" id="CHEBI:36264"/>
        <dbReference type="ChEBI" id="CHEBI:62727"/>
        <dbReference type="ChEBI" id="CHEBI:71302"/>
        <dbReference type="ChEBI" id="CHEBI:456215"/>
        <dbReference type="EC" id="2.10.1.1"/>
    </reaction>
</comment>
<dbReference type="NCBIfam" id="NF007960">
    <property type="entry name" value="PRK10680.1"/>
    <property type="match status" value="1"/>
</dbReference>
<dbReference type="InterPro" id="IPR036688">
    <property type="entry name" value="MoeA_C_domain_IV_sf"/>
</dbReference>
<evidence type="ECO:0000256" key="1">
    <source>
        <dbReference type="ARBA" id="ARBA00002901"/>
    </source>
</evidence>
<evidence type="ECO:0000259" key="7">
    <source>
        <dbReference type="SMART" id="SM00852"/>
    </source>
</evidence>
<dbReference type="InterPro" id="IPR005110">
    <property type="entry name" value="MoeA_linker/N"/>
</dbReference>
<keyword evidence="6" id="KW-0500">Molybdenum</keyword>
<dbReference type="Gene3D" id="2.40.340.10">
    <property type="entry name" value="MoeA, C-terminal, domain IV"/>
    <property type="match status" value="1"/>
</dbReference>
<dbReference type="InterPro" id="IPR001453">
    <property type="entry name" value="MoaB/Mog_dom"/>
</dbReference>
<reference evidence="8 9" key="1">
    <citation type="submission" date="2023-06" db="EMBL/GenBank/DDBJ databases">
        <title>Alteromonas sp. ASW11-36 isolated from intertidal sand.</title>
        <authorList>
            <person name="Li Y."/>
        </authorList>
    </citation>
    <scope>NUCLEOTIDE SEQUENCE [LARGE SCALE GENOMIC DNA]</scope>
    <source>
        <strain evidence="8 9">ASW11-36</strain>
    </source>
</reference>
<dbReference type="Gene3D" id="3.90.105.10">
    <property type="entry name" value="Molybdopterin biosynthesis moea protein, domain 2"/>
    <property type="match status" value="1"/>
</dbReference>
<keyword evidence="6" id="KW-0479">Metal-binding</keyword>
<sequence length="410" mass="44045">MTQLQNPKWLPLAEALEKMAEVIEPISDVETIAISEAKGRVAALDVASPINVPPFANSAMDGYAIRFADVEHREPLQVIGKSFAGEPFTGKVGPRQCVRIMTGAALPAGVDTVVMQENVSVEGDTIQLTGSVRFKEAVRPVGDDIKQHSTILVAGKKIAPIDIGLLASLGIAQVTVKRQLRVAIFSSGDELTLPGYPLKEGHIYDSNRFALIAMLEALDYDVMDLGIVPDEMDALRSAFAKADESADLVLCSGGVSVGDADYTKDVLAEMGQVEFWKLAIKPGKPLALGRLPNSIFIGLPGNPVSAVVTFIQVAQAALGMLSGELPKQDLALPAVAAERFRKRPGRLDFQRAYCWTDESGQLLVRPAGKQTSGVLSSFTHSNCFACLELERGPVDEGEKVNLLLFDHLLQ</sequence>
<dbReference type="SUPFAM" id="SSF63882">
    <property type="entry name" value="MoeA N-terminal region -like"/>
    <property type="match status" value="1"/>
</dbReference>
<dbReference type="NCBIfam" id="TIGR00177">
    <property type="entry name" value="molyb_syn"/>
    <property type="match status" value="1"/>
</dbReference>
<dbReference type="InterPro" id="IPR038987">
    <property type="entry name" value="MoeA-like"/>
</dbReference>
<dbReference type="EMBL" id="JAUCBP010000007">
    <property type="protein sequence ID" value="MDM7860459.1"/>
    <property type="molecule type" value="Genomic_DNA"/>
</dbReference>
<keyword evidence="4 6" id="KW-0501">Molybdenum cofactor biosynthesis</keyword>
<dbReference type="Gene3D" id="3.40.980.10">
    <property type="entry name" value="MoaB/Mog-like domain"/>
    <property type="match status" value="1"/>
</dbReference>
<evidence type="ECO:0000256" key="3">
    <source>
        <dbReference type="ARBA" id="ARBA00010763"/>
    </source>
</evidence>
<dbReference type="EC" id="2.10.1.1" evidence="6"/>
<comment type="similarity">
    <text evidence="3 6">Belongs to the MoeA family.</text>
</comment>
<dbReference type="PANTHER" id="PTHR10192">
    <property type="entry name" value="MOLYBDOPTERIN BIOSYNTHESIS PROTEIN"/>
    <property type="match status" value="1"/>
</dbReference>
<dbReference type="RefSeq" id="WP_289364755.1">
    <property type="nucleotide sequence ID" value="NZ_JAUCBP010000007.1"/>
</dbReference>
<dbReference type="Gene3D" id="2.170.190.11">
    <property type="entry name" value="Molybdopterin biosynthesis moea protein, domain 3"/>
    <property type="match status" value="1"/>
</dbReference>
<dbReference type="GO" id="GO:0061599">
    <property type="term" value="F:molybdopterin molybdotransferase activity"/>
    <property type="evidence" value="ECO:0007669"/>
    <property type="project" value="UniProtKB-EC"/>
</dbReference>
<evidence type="ECO:0000313" key="9">
    <source>
        <dbReference type="Proteomes" id="UP001234343"/>
    </source>
</evidence>
<evidence type="ECO:0000256" key="4">
    <source>
        <dbReference type="ARBA" id="ARBA00023150"/>
    </source>
</evidence>
<comment type="cofactor">
    <cofactor evidence="6">
        <name>Mg(2+)</name>
        <dbReference type="ChEBI" id="CHEBI:18420"/>
    </cofactor>
</comment>
<dbReference type="Proteomes" id="UP001234343">
    <property type="component" value="Unassembled WGS sequence"/>
</dbReference>
<feature type="domain" description="MoaB/Mog" evidence="7">
    <location>
        <begin position="183"/>
        <end position="320"/>
    </location>
</feature>
<comment type="pathway">
    <text evidence="2 6">Cofactor biosynthesis; molybdopterin biosynthesis.</text>
</comment>
<dbReference type="PANTHER" id="PTHR10192:SF5">
    <property type="entry name" value="GEPHYRIN"/>
    <property type="match status" value="1"/>
</dbReference>
<evidence type="ECO:0000256" key="5">
    <source>
        <dbReference type="ARBA" id="ARBA00047317"/>
    </source>
</evidence>
<protein>
    <recommendedName>
        <fullName evidence="6">Molybdopterin molybdenumtransferase</fullName>
        <ecNumber evidence="6">2.10.1.1</ecNumber>
    </recommendedName>
</protein>
<dbReference type="SUPFAM" id="SSF63867">
    <property type="entry name" value="MoeA C-terminal domain-like"/>
    <property type="match status" value="1"/>
</dbReference>
<dbReference type="InterPro" id="IPR008284">
    <property type="entry name" value="MoCF_biosynth_CS"/>
</dbReference>